<evidence type="ECO:0000313" key="7">
    <source>
        <dbReference type="Proteomes" id="UP000886476"/>
    </source>
</evidence>
<evidence type="ECO:0000256" key="3">
    <source>
        <dbReference type="ARBA" id="ARBA00022970"/>
    </source>
</evidence>
<accession>A0ABX2CFC1</accession>
<dbReference type="InterPro" id="IPR028082">
    <property type="entry name" value="Peripla_BP_I"/>
</dbReference>
<keyword evidence="3" id="KW-0029">Amino-acid transport</keyword>
<dbReference type="InterPro" id="IPR006311">
    <property type="entry name" value="TAT_signal"/>
</dbReference>
<keyword evidence="3" id="KW-0813">Transport</keyword>
<feature type="chain" id="PRO_5046089938" evidence="4">
    <location>
        <begin position="28"/>
        <end position="416"/>
    </location>
</feature>
<comment type="similarity">
    <text evidence="1">Belongs to the leucine-binding protein family.</text>
</comment>
<dbReference type="CDD" id="cd06340">
    <property type="entry name" value="PBP1_ABC_ligand_binding-like"/>
    <property type="match status" value="1"/>
</dbReference>
<evidence type="ECO:0000313" key="6">
    <source>
        <dbReference type="EMBL" id="NPU66904.1"/>
    </source>
</evidence>
<dbReference type="PROSITE" id="PS51318">
    <property type="entry name" value="TAT"/>
    <property type="match status" value="1"/>
</dbReference>
<gene>
    <name evidence="6" type="ORF">HL667_18015</name>
</gene>
<dbReference type="Proteomes" id="UP000886476">
    <property type="component" value="Unassembled WGS sequence"/>
</dbReference>
<sequence>MTITRRNVLLGATAAAALGPIAARAQASEVKIGIIYPFSGASAQIGVDAQRAFETAAEIINGKYDYDLPLARTEGLPGLGGAKLKLVFADHQADPQKGRAEAERLITQEKVAAVIGSYQSSVAVTASQTCERYQIPYLSADNSSPSLHRRGLKYYFRAAPHDEMFSAAMFDFFDAMKKKGTKIETLALFHEDTIFGTDSGNAQLKLANERGYKVVADIKYRANSPSLSAEVQQLKAANADVLMPSSYTTDGILLVKTMAELGYKPNAIVAQDAGFSEKALYDAVGDKLEGVISRGSFSLDLAAKRPMVGKINDMFKAKSGKDLNDFSSRQFMGLIVMADAINRAKSVDGEKIRDALAATDMPGAQTIMPWKRVKFDESGQNNDADPVLLQYVGGKFVTIFPTQAAVADAIWPMPVK</sequence>
<dbReference type="PANTHER" id="PTHR30483:SF37">
    <property type="entry name" value="ABC TRANSPORTER SUBSTRATE-BINDING PROTEIN"/>
    <property type="match status" value="1"/>
</dbReference>
<dbReference type="Gene3D" id="3.40.50.2300">
    <property type="match status" value="2"/>
</dbReference>
<proteinExistence type="inferred from homology"/>
<feature type="signal peptide" evidence="4">
    <location>
        <begin position="1"/>
        <end position="27"/>
    </location>
</feature>
<dbReference type="Pfam" id="PF13458">
    <property type="entry name" value="Peripla_BP_6"/>
    <property type="match status" value="1"/>
</dbReference>
<evidence type="ECO:0000259" key="5">
    <source>
        <dbReference type="Pfam" id="PF13458"/>
    </source>
</evidence>
<protein>
    <submittedName>
        <fullName evidence="6">ABC transporter substrate-binding protein</fullName>
    </submittedName>
</protein>
<evidence type="ECO:0000256" key="1">
    <source>
        <dbReference type="ARBA" id="ARBA00010062"/>
    </source>
</evidence>
<dbReference type="SUPFAM" id="SSF53822">
    <property type="entry name" value="Periplasmic binding protein-like I"/>
    <property type="match status" value="1"/>
</dbReference>
<dbReference type="PANTHER" id="PTHR30483">
    <property type="entry name" value="LEUCINE-SPECIFIC-BINDING PROTEIN"/>
    <property type="match status" value="1"/>
</dbReference>
<keyword evidence="2 4" id="KW-0732">Signal</keyword>
<organism evidence="6 7">
    <name type="scientific">Bradyrhizobium aeschynomenes</name>
    <dbReference type="NCBI Taxonomy" id="2734909"/>
    <lineage>
        <taxon>Bacteria</taxon>
        <taxon>Pseudomonadati</taxon>
        <taxon>Pseudomonadota</taxon>
        <taxon>Alphaproteobacteria</taxon>
        <taxon>Hyphomicrobiales</taxon>
        <taxon>Nitrobacteraceae</taxon>
        <taxon>Bradyrhizobium</taxon>
    </lineage>
</organism>
<name>A0ABX2CFC1_9BRAD</name>
<dbReference type="InterPro" id="IPR028081">
    <property type="entry name" value="Leu-bd"/>
</dbReference>
<feature type="domain" description="Leucine-binding protein" evidence="5">
    <location>
        <begin position="29"/>
        <end position="376"/>
    </location>
</feature>
<evidence type="ECO:0000256" key="4">
    <source>
        <dbReference type="SAM" id="SignalP"/>
    </source>
</evidence>
<keyword evidence="7" id="KW-1185">Reference proteome</keyword>
<dbReference type="RefSeq" id="WP_172111996.1">
    <property type="nucleotide sequence ID" value="NZ_JABFDN010000005.1"/>
</dbReference>
<dbReference type="EMBL" id="JABFDN010000005">
    <property type="protein sequence ID" value="NPU66904.1"/>
    <property type="molecule type" value="Genomic_DNA"/>
</dbReference>
<comment type="caution">
    <text evidence="6">The sequence shown here is derived from an EMBL/GenBank/DDBJ whole genome shotgun (WGS) entry which is preliminary data.</text>
</comment>
<dbReference type="InterPro" id="IPR051010">
    <property type="entry name" value="BCAA_transport"/>
</dbReference>
<reference evidence="6" key="1">
    <citation type="submission" date="2020-05" db="EMBL/GenBank/DDBJ databases">
        <title>Nod-independent and nitrogen-fixing Bradyrhizobium aeschynomene sp. nov. isolated from nodules of Aeschynomene indica.</title>
        <authorList>
            <person name="Zhang Z."/>
        </authorList>
    </citation>
    <scope>NUCLEOTIDE SEQUENCE</scope>
    <source>
        <strain evidence="6">83012</strain>
    </source>
</reference>
<evidence type="ECO:0000256" key="2">
    <source>
        <dbReference type="ARBA" id="ARBA00022729"/>
    </source>
</evidence>